<organism evidence="1 2">
    <name type="scientific">Nonomuraea turkmeniaca</name>
    <dbReference type="NCBI Taxonomy" id="103838"/>
    <lineage>
        <taxon>Bacteria</taxon>
        <taxon>Bacillati</taxon>
        <taxon>Actinomycetota</taxon>
        <taxon>Actinomycetes</taxon>
        <taxon>Streptosporangiales</taxon>
        <taxon>Streptosporangiaceae</taxon>
        <taxon>Nonomuraea</taxon>
    </lineage>
</organism>
<evidence type="ECO:0000313" key="1">
    <source>
        <dbReference type="EMBL" id="TMR11252.1"/>
    </source>
</evidence>
<keyword evidence="2" id="KW-1185">Reference proteome</keyword>
<reference evidence="1 2" key="1">
    <citation type="submission" date="2019-05" db="EMBL/GenBank/DDBJ databases">
        <title>Draft genome sequence of Nonomuraea turkmeniaca DSM 43926.</title>
        <authorList>
            <person name="Saricaoglu S."/>
            <person name="Isik K."/>
        </authorList>
    </citation>
    <scope>NUCLEOTIDE SEQUENCE [LARGE SCALE GENOMIC DNA]</scope>
    <source>
        <strain evidence="1 2">DSM 43926</strain>
    </source>
</reference>
<comment type="caution">
    <text evidence="1">The sequence shown here is derived from an EMBL/GenBank/DDBJ whole genome shotgun (WGS) entry which is preliminary data.</text>
</comment>
<sequence length="121" mass="13137">MSFTDDAAIRRLQSNAVSLLFKLLTEDLPVATWGVSDVLDLEGGTGELDGQLSHDSGDSEALEGMVNQWAGYLRVTPLWDPDGDGGRLHAVGEVGGVKVEVWAYLGQPPMRHYPPLYPDDL</sequence>
<dbReference type="Proteomes" id="UP000309128">
    <property type="component" value="Unassembled WGS sequence"/>
</dbReference>
<protein>
    <submittedName>
        <fullName evidence="1">Uncharacterized protein</fullName>
    </submittedName>
</protein>
<evidence type="ECO:0000313" key="2">
    <source>
        <dbReference type="Proteomes" id="UP000309128"/>
    </source>
</evidence>
<dbReference type="EMBL" id="VCKY01000162">
    <property type="protein sequence ID" value="TMR11252.1"/>
    <property type="molecule type" value="Genomic_DNA"/>
</dbReference>
<gene>
    <name evidence="1" type="ORF">ETD86_36320</name>
</gene>
<dbReference type="AlphaFoldDB" id="A0A5S4F502"/>
<proteinExistence type="predicted"/>
<name>A0A5S4F502_9ACTN</name>
<accession>A0A5S4F502</accession>
<dbReference type="RefSeq" id="WP_138671169.1">
    <property type="nucleotide sequence ID" value="NZ_VCKY01000162.1"/>
</dbReference>